<keyword evidence="5" id="KW-1185">Reference proteome</keyword>
<evidence type="ECO:0000256" key="3">
    <source>
        <dbReference type="ARBA" id="ARBA00023315"/>
    </source>
</evidence>
<keyword evidence="1" id="KW-1277">Toxin-antitoxin system</keyword>
<dbReference type="SUPFAM" id="SSF55729">
    <property type="entry name" value="Acyl-CoA N-acyltransferases (Nat)"/>
    <property type="match status" value="1"/>
</dbReference>
<keyword evidence="3" id="KW-0012">Acyltransferase</keyword>
<dbReference type="STRING" id="545694.TREPR_2182"/>
<dbReference type="eggNOG" id="COG0456">
    <property type="taxonomic scope" value="Bacteria"/>
</dbReference>
<accession>F5YJ22</accession>
<protein>
    <recommendedName>
        <fullName evidence="6">N-acetyltransferase domain-containing protein</fullName>
    </recommendedName>
</protein>
<dbReference type="HOGENOM" id="CLU_101288_2_1_12"/>
<reference evidence="5" key="1">
    <citation type="submission" date="2009-12" db="EMBL/GenBank/DDBJ databases">
        <title>Complete sequence of Treponema primitia strain ZAS-2.</title>
        <authorList>
            <person name="Tetu S.G."/>
            <person name="Matson E."/>
            <person name="Ren Q."/>
            <person name="Seshadri R."/>
            <person name="Elbourne L."/>
            <person name="Hassan K.A."/>
            <person name="Durkin A."/>
            <person name="Radune D."/>
            <person name="Mohamoud Y."/>
            <person name="Shay R."/>
            <person name="Jin S."/>
            <person name="Zhang X."/>
            <person name="Lucey K."/>
            <person name="Ballor N.R."/>
            <person name="Ottesen E."/>
            <person name="Rosenthal R."/>
            <person name="Allen A."/>
            <person name="Leadbetter J.R."/>
            <person name="Paulsen I.T."/>
        </authorList>
    </citation>
    <scope>NUCLEOTIDE SEQUENCE [LARGE SCALE GENOMIC DNA]</scope>
    <source>
        <strain evidence="5">ATCC BAA-887 / DSM 12427 / ZAS-2</strain>
    </source>
</reference>
<keyword evidence="2" id="KW-0808">Transferase</keyword>
<dbReference type="Gene3D" id="3.40.630.30">
    <property type="match status" value="1"/>
</dbReference>
<dbReference type="InterPro" id="IPR016181">
    <property type="entry name" value="Acyl_CoA_acyltransferase"/>
</dbReference>
<proteinExistence type="predicted"/>
<evidence type="ECO:0000313" key="5">
    <source>
        <dbReference type="Proteomes" id="UP000009223"/>
    </source>
</evidence>
<evidence type="ECO:0000313" key="4">
    <source>
        <dbReference type="EMBL" id="AEF85320.1"/>
    </source>
</evidence>
<evidence type="ECO:0000256" key="1">
    <source>
        <dbReference type="ARBA" id="ARBA00022649"/>
    </source>
</evidence>
<name>F5YJ22_TREPZ</name>
<sequence length="184" mass="21096">MRIQFGRKEHSDAFKLECLTPSMSLADFSCPIEEYNEYLYKDSLRSQNDHIAKTWLLREQATGRIAAYMSLIADAIKLSATEKELHSLNYPFKTIPAIKIAKLAVSQLFSEKYKGIGSFMIGAALWKALGCNDDYCSARFLTVDADIEHDEGVLAFYEKNGFIKNEELYNKNRKTISMRKDIWV</sequence>
<dbReference type="PANTHER" id="PTHR36449:SF1">
    <property type="entry name" value="ACETYLTRANSFERASE"/>
    <property type="match status" value="1"/>
</dbReference>
<dbReference type="RefSeq" id="WP_015708003.1">
    <property type="nucleotide sequence ID" value="NC_015578.1"/>
</dbReference>
<evidence type="ECO:0000256" key="2">
    <source>
        <dbReference type="ARBA" id="ARBA00022679"/>
    </source>
</evidence>
<dbReference type="Proteomes" id="UP000009223">
    <property type="component" value="Chromosome"/>
</dbReference>
<reference evidence="4 5" key="2">
    <citation type="journal article" date="2011" name="ISME J.">
        <title>RNA-seq reveals cooperative metabolic interactions between two termite-gut spirochete species in co-culture.</title>
        <authorList>
            <person name="Rosenthal A.Z."/>
            <person name="Matson E.G."/>
            <person name="Eldar A."/>
            <person name="Leadbetter J.R."/>
        </authorList>
    </citation>
    <scope>NUCLEOTIDE SEQUENCE [LARGE SCALE GENOMIC DNA]</scope>
    <source>
        <strain evidence="5">ATCC BAA-887 / DSM 12427 / ZAS-2</strain>
    </source>
</reference>
<dbReference type="GO" id="GO:0016746">
    <property type="term" value="F:acyltransferase activity"/>
    <property type="evidence" value="ECO:0007669"/>
    <property type="project" value="UniProtKB-KW"/>
</dbReference>
<dbReference type="KEGG" id="tpi:TREPR_2182"/>
<dbReference type="AlphaFoldDB" id="F5YJ22"/>
<dbReference type="EMBL" id="CP001843">
    <property type="protein sequence ID" value="AEF85320.1"/>
    <property type="molecule type" value="Genomic_DNA"/>
</dbReference>
<evidence type="ECO:0008006" key="6">
    <source>
        <dbReference type="Google" id="ProtNLM"/>
    </source>
</evidence>
<dbReference type="OrthoDB" id="9801191at2"/>
<dbReference type="PANTHER" id="PTHR36449">
    <property type="entry name" value="ACETYLTRANSFERASE-RELATED"/>
    <property type="match status" value="1"/>
</dbReference>
<organism evidence="4 5">
    <name type="scientific">Treponema primitia (strain ATCC BAA-887 / DSM 12427 / ZAS-2)</name>
    <dbReference type="NCBI Taxonomy" id="545694"/>
    <lineage>
        <taxon>Bacteria</taxon>
        <taxon>Pseudomonadati</taxon>
        <taxon>Spirochaetota</taxon>
        <taxon>Spirochaetia</taxon>
        <taxon>Spirochaetales</taxon>
        <taxon>Treponemataceae</taxon>
        <taxon>Treponema</taxon>
    </lineage>
</organism>
<gene>
    <name evidence="4" type="ordered locus">TREPR_2182</name>
</gene>